<keyword evidence="5" id="KW-1185">Reference proteome</keyword>
<dbReference type="RefSeq" id="WP_053404430.1">
    <property type="nucleotide sequence ID" value="NZ_BQKE01000001.1"/>
</dbReference>
<evidence type="ECO:0008006" key="6">
    <source>
        <dbReference type="Google" id="ProtNLM"/>
    </source>
</evidence>
<evidence type="ECO:0000256" key="2">
    <source>
        <dbReference type="SAM" id="MobiDB-lite"/>
    </source>
</evidence>
<dbReference type="InterPro" id="IPR045755">
    <property type="entry name" value="FtsL-like"/>
</dbReference>
<dbReference type="EMBL" id="BQKE01000001">
    <property type="protein sequence ID" value="GJM60529.1"/>
    <property type="molecule type" value="Genomic_DNA"/>
</dbReference>
<dbReference type="AlphaFoldDB" id="A0AAN4VWH8"/>
<name>A0AAN4VWH8_9BACT</name>
<accession>A0AAN4VWH8</accession>
<evidence type="ECO:0000256" key="3">
    <source>
        <dbReference type="SAM" id="Phobius"/>
    </source>
</evidence>
<feature type="region of interest" description="Disordered" evidence="2">
    <location>
        <begin position="1"/>
        <end position="25"/>
    </location>
</feature>
<feature type="transmembrane region" description="Helical" evidence="3">
    <location>
        <begin position="56"/>
        <end position="74"/>
    </location>
</feature>
<organism evidence="4 5">
    <name type="scientific">Persicobacter diffluens</name>
    <dbReference type="NCBI Taxonomy" id="981"/>
    <lineage>
        <taxon>Bacteria</taxon>
        <taxon>Pseudomonadati</taxon>
        <taxon>Bacteroidota</taxon>
        <taxon>Cytophagia</taxon>
        <taxon>Cytophagales</taxon>
        <taxon>Persicobacteraceae</taxon>
        <taxon>Persicobacter</taxon>
    </lineage>
</organism>
<protein>
    <recommendedName>
        <fullName evidence="6">S-adenosyl-methyltransferase</fullName>
    </recommendedName>
</protein>
<evidence type="ECO:0000256" key="1">
    <source>
        <dbReference type="SAM" id="Coils"/>
    </source>
</evidence>
<keyword evidence="3" id="KW-1133">Transmembrane helix</keyword>
<dbReference type="Proteomes" id="UP001310022">
    <property type="component" value="Unassembled WGS sequence"/>
</dbReference>
<evidence type="ECO:0000313" key="5">
    <source>
        <dbReference type="Proteomes" id="UP001310022"/>
    </source>
</evidence>
<keyword evidence="3" id="KW-0472">Membrane</keyword>
<dbReference type="Pfam" id="PF19579">
    <property type="entry name" value="FtsL_2"/>
    <property type="match status" value="1"/>
</dbReference>
<reference evidence="4 5" key="1">
    <citation type="submission" date="2021-12" db="EMBL/GenBank/DDBJ databases">
        <title>Genome sequencing of bacteria with rrn-lacking chromosome and rrn-plasmid.</title>
        <authorList>
            <person name="Anda M."/>
            <person name="Iwasaki W."/>
        </authorList>
    </citation>
    <scope>NUCLEOTIDE SEQUENCE [LARGE SCALE GENOMIC DNA]</scope>
    <source>
        <strain evidence="4 5">NBRC 15940</strain>
    </source>
</reference>
<keyword evidence="3" id="KW-0812">Transmembrane</keyword>
<keyword evidence="1" id="KW-0175">Coiled coil</keyword>
<feature type="coiled-coil region" evidence="1">
    <location>
        <begin position="74"/>
        <end position="101"/>
    </location>
</feature>
<sequence>MRENTFRNPTKPKVSRPRVATKGQRKKKKGLFTMVERLFERSYLGRKGIDLQLLKPWLMIMVLGIVYIFNSHYAEKTSRKIDKLQKEVRDLRSQYTTLKYSYMYSSKQSEVAKKVQQLGLEESEVPPFKIIVKEK</sequence>
<gene>
    <name evidence="4" type="ORF">PEDI_10810</name>
</gene>
<proteinExistence type="predicted"/>
<comment type="caution">
    <text evidence="4">The sequence shown here is derived from an EMBL/GenBank/DDBJ whole genome shotgun (WGS) entry which is preliminary data.</text>
</comment>
<evidence type="ECO:0000313" key="4">
    <source>
        <dbReference type="EMBL" id="GJM60529.1"/>
    </source>
</evidence>